<dbReference type="PRINTS" id="PR01179">
    <property type="entry name" value="ODADCRBXLASE"/>
</dbReference>
<dbReference type="Gene3D" id="3.20.20.10">
    <property type="entry name" value="Alanine racemase"/>
    <property type="match status" value="1"/>
</dbReference>
<dbReference type="InterPro" id="IPR022644">
    <property type="entry name" value="De-COase2_N"/>
</dbReference>
<reference evidence="13" key="1">
    <citation type="journal article" date="2010" name="PLoS Negl. Trop. Dis.">
        <title>The genome sequence of Trypanosoma brucei gambiense, causative agent of chronic human african trypanosomiasis.</title>
        <authorList>
            <person name="Jackson A.P."/>
            <person name="Sanders M."/>
            <person name="Berry A."/>
            <person name="McQuillan J."/>
            <person name="Aslett M.A."/>
            <person name="Quail M.A."/>
            <person name="Chukualim B."/>
            <person name="Capewell P."/>
            <person name="MacLeod A."/>
            <person name="Melville S.E."/>
            <person name="Gibson W."/>
            <person name="Barry J.D."/>
            <person name="Berriman M."/>
            <person name="Hertz-Fowler C."/>
        </authorList>
    </citation>
    <scope>NUCLEOTIDE SEQUENCE [LARGE SCALE GENOMIC DNA]</scope>
    <source>
        <strain evidence="13">MHOM/CI/86/DAL972</strain>
    </source>
</reference>
<evidence type="ECO:0000256" key="4">
    <source>
        <dbReference type="ARBA" id="ARBA00023115"/>
    </source>
</evidence>
<dbReference type="KEGG" id="tbg:TbgDal_XI15320"/>
<dbReference type="InterPro" id="IPR022653">
    <property type="entry name" value="De-COase2_pyr-phos_BS"/>
</dbReference>
<sequence>MTTKSTPSSLSVNCLVAQTEKSMDIVVNDDLSCRFLEGFNTRDALCKKISMNTCDEGDPFFVADLGDIVRKHETWKKCLPRVTPFYAVKCNDDWRVLGTLAALGTGFDCASNTEIQRVRGIGVPPEKIIYANPCKQISHIRYARDSGVDVMTFDCVDELEKVAKTHPKAKMVLRISTDDSLARCRLSVKFGAKVEDCRFILEQAKKLNIDVTGVSFHVGSGSTDASTFAQAISDSRFVFDMGTELGFNMHILDIGGGFPGTRDAPLKFEEIAGVINNALEKHFPPDLKLTIVAEPGRYYVASAFTLAVNVIAKKVTPGVQTDVGAHAESNAQSFMYYVNDGVYGSFNCILYDHAVVRPLPQREPIPNEKLYPSSVWGPTCDGLDQIVERYYLPEMQVGEWLLFEDMGAYTVVGTSSFNGFQSPTIYYVVSGLPDHVVRELKSQKS</sequence>
<dbReference type="SUPFAM" id="SSF51419">
    <property type="entry name" value="PLP-binding barrel"/>
    <property type="match status" value="1"/>
</dbReference>
<dbReference type="RefSeq" id="XP_011780677.1">
    <property type="nucleotide sequence ID" value="XM_011782375.1"/>
</dbReference>
<gene>
    <name evidence="12" type="ORF">TbgDal_XI15320</name>
</gene>
<comment type="catalytic activity">
    <reaction evidence="9">
        <text>L-ornithine + H(+) = putrescine + CO2</text>
        <dbReference type="Rhea" id="RHEA:22964"/>
        <dbReference type="ChEBI" id="CHEBI:15378"/>
        <dbReference type="ChEBI" id="CHEBI:16526"/>
        <dbReference type="ChEBI" id="CHEBI:46911"/>
        <dbReference type="ChEBI" id="CHEBI:326268"/>
        <dbReference type="EC" id="4.1.1.17"/>
    </reaction>
</comment>
<dbReference type="PANTHER" id="PTHR11482">
    <property type="entry name" value="ARGININE/DIAMINOPIMELATE/ORNITHINE DECARBOXYLASE"/>
    <property type="match status" value="1"/>
</dbReference>
<proteinExistence type="inferred from homology"/>
<dbReference type="InterPro" id="IPR002433">
    <property type="entry name" value="Orn_de-COase"/>
</dbReference>
<keyword evidence="4" id="KW-0620">Polyamine biosynthesis</keyword>
<feature type="domain" description="Orn/DAP/Arg decarboxylase 2 N-terminal" evidence="11">
    <location>
        <begin position="65"/>
        <end position="301"/>
    </location>
</feature>
<dbReference type="EC" id="4.1.1.17" evidence="7"/>
<evidence type="ECO:0000313" key="12">
    <source>
        <dbReference type="EMBL" id="CBH18413.1"/>
    </source>
</evidence>
<dbReference type="PROSITE" id="PS00878">
    <property type="entry name" value="ODR_DC_2_1"/>
    <property type="match status" value="1"/>
</dbReference>
<evidence type="ECO:0000256" key="8">
    <source>
        <dbReference type="ARBA" id="ARBA00046672"/>
    </source>
</evidence>
<keyword evidence="5" id="KW-0456">Lyase</keyword>
<name>D0A9R2_TRYB9</name>
<dbReference type="PANTHER" id="PTHR11482:SF6">
    <property type="entry name" value="ORNITHINE DECARBOXYLASE 1-RELATED"/>
    <property type="match status" value="1"/>
</dbReference>
<dbReference type="Gene3D" id="2.40.37.10">
    <property type="entry name" value="Lyase, Ornithine Decarboxylase, Chain A, domain 1"/>
    <property type="match status" value="1"/>
</dbReference>
<dbReference type="SUPFAM" id="SSF50621">
    <property type="entry name" value="Alanine racemase C-terminal domain-like"/>
    <property type="match status" value="1"/>
</dbReference>
<dbReference type="FunFam" id="3.20.20.10:FF:000006">
    <property type="entry name" value="Ornithine decarboxylase 1"/>
    <property type="match status" value="1"/>
</dbReference>
<evidence type="ECO:0000256" key="10">
    <source>
        <dbReference type="PIRSR" id="PIRSR600183-50"/>
    </source>
</evidence>
<dbReference type="GO" id="GO:0004586">
    <property type="term" value="F:ornithine decarboxylase activity"/>
    <property type="evidence" value="ECO:0007669"/>
    <property type="project" value="UniProtKB-EC"/>
</dbReference>
<comment type="pathway">
    <text evidence="6">Amine and polyamine biosynthesis; putrescine biosynthesis via L-ornithine pathway; putrescine from L-ornithine: step 1/1.</text>
</comment>
<evidence type="ECO:0000256" key="9">
    <source>
        <dbReference type="ARBA" id="ARBA00049127"/>
    </source>
</evidence>
<dbReference type="InterPro" id="IPR029066">
    <property type="entry name" value="PLP-binding_barrel"/>
</dbReference>
<feature type="modified residue" description="N6-(pyridoxal phosphate)lysine" evidence="10">
    <location>
        <position position="89"/>
    </location>
</feature>
<dbReference type="CDD" id="cd00622">
    <property type="entry name" value="PLPDE_III_ODC"/>
    <property type="match status" value="1"/>
</dbReference>
<feature type="active site" description="Proton donor" evidence="10">
    <location>
        <position position="380"/>
    </location>
</feature>
<protein>
    <recommendedName>
        <fullName evidence="7">ornithine decarboxylase</fullName>
        <ecNumber evidence="7">4.1.1.17</ecNumber>
    </recommendedName>
</protein>
<evidence type="ECO:0000256" key="5">
    <source>
        <dbReference type="ARBA" id="ARBA00023239"/>
    </source>
</evidence>
<dbReference type="AlphaFoldDB" id="D0A9R2"/>
<evidence type="ECO:0000256" key="1">
    <source>
        <dbReference type="ARBA" id="ARBA00001933"/>
    </source>
</evidence>
<dbReference type="OrthoDB" id="5034579at2759"/>
<dbReference type="PRINTS" id="PR01182">
    <property type="entry name" value="ORNDCRBXLASE"/>
</dbReference>
<dbReference type="InterPro" id="IPR000183">
    <property type="entry name" value="Orn/DAP/Arg_de-COase"/>
</dbReference>
<accession>D0A9R2</accession>
<dbReference type="Pfam" id="PF02784">
    <property type="entry name" value="Orn_Arg_deC_N"/>
    <property type="match status" value="1"/>
</dbReference>
<comment type="cofactor">
    <cofactor evidence="1 10">
        <name>pyridoxal 5'-phosphate</name>
        <dbReference type="ChEBI" id="CHEBI:597326"/>
    </cofactor>
</comment>
<dbReference type="GeneID" id="23866723"/>
<dbReference type="GO" id="GO:0033387">
    <property type="term" value="P:putrescine biosynthetic process from arginine, via ornithine"/>
    <property type="evidence" value="ECO:0007669"/>
    <property type="project" value="TreeGrafter"/>
</dbReference>
<dbReference type="EMBL" id="FN554974">
    <property type="protein sequence ID" value="CBH18413.1"/>
    <property type="molecule type" value="Genomic_DNA"/>
</dbReference>
<evidence type="ECO:0000256" key="7">
    <source>
        <dbReference type="ARBA" id="ARBA00034138"/>
    </source>
</evidence>
<organism evidence="12 13">
    <name type="scientific">Trypanosoma brucei gambiense (strain MHOM/CI/86/DAL972)</name>
    <dbReference type="NCBI Taxonomy" id="679716"/>
    <lineage>
        <taxon>Eukaryota</taxon>
        <taxon>Discoba</taxon>
        <taxon>Euglenozoa</taxon>
        <taxon>Kinetoplastea</taxon>
        <taxon>Metakinetoplastina</taxon>
        <taxon>Trypanosomatida</taxon>
        <taxon>Trypanosomatidae</taxon>
        <taxon>Trypanosoma</taxon>
    </lineage>
</organism>
<evidence type="ECO:0000259" key="11">
    <source>
        <dbReference type="Pfam" id="PF02784"/>
    </source>
</evidence>
<comment type="subunit">
    <text evidence="8">Homodimer. Only the dimer is catalytically active, as the active sites are constructed of residues from both monomers.</text>
</comment>
<evidence type="ECO:0000256" key="3">
    <source>
        <dbReference type="ARBA" id="ARBA00022898"/>
    </source>
</evidence>
<evidence type="ECO:0000313" key="13">
    <source>
        <dbReference type="Proteomes" id="UP000002316"/>
    </source>
</evidence>
<evidence type="ECO:0000256" key="6">
    <source>
        <dbReference type="ARBA" id="ARBA00034115"/>
    </source>
</evidence>
<dbReference type="SMR" id="D0A9R2"/>
<dbReference type="VEuPathDB" id="TriTrypDB:Tbg972.11.15320"/>
<dbReference type="InterPro" id="IPR009006">
    <property type="entry name" value="Ala_racemase/Decarboxylase_C"/>
</dbReference>
<comment type="similarity">
    <text evidence="2">Belongs to the Orn/Lys/Arg decarboxylase class-II family.</text>
</comment>
<evidence type="ECO:0000256" key="2">
    <source>
        <dbReference type="ARBA" id="ARBA00008872"/>
    </source>
</evidence>
<dbReference type="FunFam" id="2.40.37.10:FF:000005">
    <property type="entry name" value="Ornithine decarboxylase"/>
    <property type="match status" value="1"/>
</dbReference>
<dbReference type="GO" id="GO:0005737">
    <property type="term" value="C:cytoplasm"/>
    <property type="evidence" value="ECO:0007669"/>
    <property type="project" value="TreeGrafter"/>
</dbReference>
<dbReference type="Proteomes" id="UP000002316">
    <property type="component" value="Chromosome 11"/>
</dbReference>
<keyword evidence="3 10" id="KW-0663">Pyridoxal phosphate</keyword>